<dbReference type="SUPFAM" id="SSF102405">
    <property type="entry name" value="MCP/YpsA-like"/>
    <property type="match status" value="1"/>
</dbReference>
<proteinExistence type="predicted"/>
<dbReference type="PANTHER" id="PTHR38440:SF1">
    <property type="entry name" value="UPF0398 PROTEIN SPR0331"/>
    <property type="match status" value="1"/>
</dbReference>
<dbReference type="EMBL" id="JBHTON010000024">
    <property type="protein sequence ID" value="MFD1485211.1"/>
    <property type="molecule type" value="Genomic_DNA"/>
</dbReference>
<dbReference type="Proteomes" id="UP001597252">
    <property type="component" value="Unassembled WGS sequence"/>
</dbReference>
<evidence type="ECO:0000313" key="1">
    <source>
        <dbReference type="EMBL" id="MFD1485211.1"/>
    </source>
</evidence>
<sequence>MRERLWLSGYRAWELNVYGDHDPKLKVLKYSLKIQLQQALDEGMQWLITGGELGIEQWGIEVALGLKADYPELQIAMMLPYAEFGHQWQAENQERLAKRRSQVDFARETSTQPYTQPAQLSGYNRFMAQHTDGALFYYDQDFPGKPQYAYKAAQAEANRRDYAVRTVTMPDLEDVGRELAEAENSDFQN</sequence>
<name>A0ABW4E9W4_9LACO</name>
<dbReference type="NCBIfam" id="NF010181">
    <property type="entry name" value="PRK13660.1"/>
    <property type="match status" value="1"/>
</dbReference>
<organism evidence="1 2">
    <name type="scientific">Lacticaseibacillus baoqingensis</name>
    <dbReference type="NCBI Taxonomy" id="2486013"/>
    <lineage>
        <taxon>Bacteria</taxon>
        <taxon>Bacillati</taxon>
        <taxon>Bacillota</taxon>
        <taxon>Bacilli</taxon>
        <taxon>Lactobacillales</taxon>
        <taxon>Lactobacillaceae</taxon>
        <taxon>Lacticaseibacillus</taxon>
    </lineage>
</organism>
<dbReference type="PANTHER" id="PTHR38440">
    <property type="entry name" value="UPF0398 PROTEIN YPSA"/>
    <property type="match status" value="1"/>
</dbReference>
<dbReference type="Pfam" id="PF06908">
    <property type="entry name" value="YpsA"/>
    <property type="match status" value="1"/>
</dbReference>
<dbReference type="InterPro" id="IPR010697">
    <property type="entry name" value="YspA"/>
</dbReference>
<protein>
    <submittedName>
        <fullName evidence="1">DUF1273 domain-containing protein</fullName>
    </submittedName>
</protein>
<gene>
    <name evidence="1" type="ORF">ACFQ5J_08215</name>
</gene>
<comment type="caution">
    <text evidence="1">The sequence shown here is derived from an EMBL/GenBank/DDBJ whole genome shotgun (WGS) entry which is preliminary data.</text>
</comment>
<dbReference type="PIRSF" id="PIRSF021290">
    <property type="entry name" value="DUF1273"/>
    <property type="match status" value="1"/>
</dbReference>
<dbReference type="Gene3D" id="3.40.50.450">
    <property type="match status" value="1"/>
</dbReference>
<dbReference type="RefSeq" id="WP_125753084.1">
    <property type="nucleotide sequence ID" value="NZ_JBHTON010000024.1"/>
</dbReference>
<reference evidence="2" key="1">
    <citation type="journal article" date="2019" name="Int. J. Syst. Evol. Microbiol.">
        <title>The Global Catalogue of Microorganisms (GCM) 10K type strain sequencing project: providing services to taxonomists for standard genome sequencing and annotation.</title>
        <authorList>
            <consortium name="The Broad Institute Genomics Platform"/>
            <consortium name="The Broad Institute Genome Sequencing Center for Infectious Disease"/>
            <person name="Wu L."/>
            <person name="Ma J."/>
        </authorList>
    </citation>
    <scope>NUCLEOTIDE SEQUENCE [LARGE SCALE GENOMIC DNA]</scope>
    <source>
        <strain evidence="2">CCM 8903</strain>
    </source>
</reference>
<accession>A0ABW4E9W4</accession>
<evidence type="ECO:0000313" key="2">
    <source>
        <dbReference type="Proteomes" id="UP001597252"/>
    </source>
</evidence>
<keyword evidence="2" id="KW-1185">Reference proteome</keyword>